<evidence type="ECO:0000259" key="1">
    <source>
        <dbReference type="Pfam" id="PF01370"/>
    </source>
</evidence>
<dbReference type="PANTHER" id="PTHR43245">
    <property type="entry name" value="BIFUNCTIONAL POLYMYXIN RESISTANCE PROTEIN ARNA"/>
    <property type="match status" value="1"/>
</dbReference>
<dbReference type="EMBL" id="CP091430">
    <property type="protein sequence ID" value="UVI32690.1"/>
    <property type="molecule type" value="Genomic_DNA"/>
</dbReference>
<dbReference type="InterPro" id="IPR001509">
    <property type="entry name" value="Epimerase_deHydtase"/>
</dbReference>
<evidence type="ECO:0000313" key="3">
    <source>
        <dbReference type="Proteomes" id="UP001057877"/>
    </source>
</evidence>
<name>A0ABY5SGV4_9BACL</name>
<dbReference type="SUPFAM" id="SSF51735">
    <property type="entry name" value="NAD(P)-binding Rossmann-fold domains"/>
    <property type="match status" value="1"/>
</dbReference>
<dbReference type="InterPro" id="IPR050177">
    <property type="entry name" value="Lipid_A_modif_metabolic_enz"/>
</dbReference>
<proteinExistence type="predicted"/>
<feature type="domain" description="NAD-dependent epimerase/dehydratase" evidence="1">
    <location>
        <begin position="3"/>
        <end position="208"/>
    </location>
</feature>
<dbReference type="Gene3D" id="3.40.50.720">
    <property type="entry name" value="NAD(P)-binding Rossmann-like Domain"/>
    <property type="match status" value="1"/>
</dbReference>
<organism evidence="2 3">
    <name type="scientific">Paenibacillus spongiae</name>
    <dbReference type="NCBI Taxonomy" id="2909671"/>
    <lineage>
        <taxon>Bacteria</taxon>
        <taxon>Bacillati</taxon>
        <taxon>Bacillota</taxon>
        <taxon>Bacilli</taxon>
        <taxon>Bacillales</taxon>
        <taxon>Paenibacillaceae</taxon>
        <taxon>Paenibacillus</taxon>
    </lineage>
</organism>
<accession>A0ABY5SGV4</accession>
<sequence>MNVLILGGTRFFGKKLVERLIGEQADITILTRGSTTDSFGDAVTRLQADRTDSAALAHAIGNRSYDVVYDNICYTPAEAAEAVRLFAGKAGKYIVTSSLSVYAFGEPRKQEGDFDPFSYPIPKPYAAQAEYAEGKRLVEAVFFQEASFPVAAVRFPIVMGHDDYTRRLHFHVEHVQHGEPVCIPNPEAKLSFINADEAADFLAWLGRSGLEGPVNACSKGEISPGEIMSLISKSTGKPAFVTDGSEDADRSPYGVPESWYMDTAYADSAGFTFKQLNDWLPSLIREMAESE</sequence>
<protein>
    <submittedName>
        <fullName evidence="2">NAD-dependent epimerase/dehydratase family protein</fullName>
    </submittedName>
</protein>
<dbReference type="RefSeq" id="WP_258388739.1">
    <property type="nucleotide sequence ID" value="NZ_CP091430.1"/>
</dbReference>
<dbReference type="Proteomes" id="UP001057877">
    <property type="component" value="Chromosome"/>
</dbReference>
<dbReference type="InterPro" id="IPR036291">
    <property type="entry name" value="NAD(P)-bd_dom_sf"/>
</dbReference>
<dbReference type="PANTHER" id="PTHR43245:SF13">
    <property type="entry name" value="UDP-D-APIOSE_UDP-D-XYLOSE SYNTHASE 2"/>
    <property type="match status" value="1"/>
</dbReference>
<gene>
    <name evidence="2" type="ORF">L1F29_13060</name>
</gene>
<dbReference type="Pfam" id="PF01370">
    <property type="entry name" value="Epimerase"/>
    <property type="match status" value="1"/>
</dbReference>
<keyword evidence="3" id="KW-1185">Reference proteome</keyword>
<reference evidence="2" key="1">
    <citation type="submission" date="2022-01" db="EMBL/GenBank/DDBJ databases">
        <title>Paenibacillus spongiae sp. nov., isolated from marine sponge.</title>
        <authorList>
            <person name="Li Z."/>
            <person name="Zhang M."/>
        </authorList>
    </citation>
    <scope>NUCLEOTIDE SEQUENCE</scope>
    <source>
        <strain evidence="2">PHS-Z3</strain>
    </source>
</reference>
<evidence type="ECO:0000313" key="2">
    <source>
        <dbReference type="EMBL" id="UVI32690.1"/>
    </source>
</evidence>